<dbReference type="InterPro" id="IPR043128">
    <property type="entry name" value="Rev_trsase/Diguanyl_cyclase"/>
</dbReference>
<dbReference type="Gene3D" id="3.30.70.270">
    <property type="match status" value="1"/>
</dbReference>
<dbReference type="NCBIfam" id="TIGR00254">
    <property type="entry name" value="GGDEF"/>
    <property type="match status" value="1"/>
</dbReference>
<dbReference type="Gene3D" id="1.10.510.10">
    <property type="entry name" value="Transferase(Phosphotransferase) domain 1"/>
    <property type="match status" value="1"/>
</dbReference>
<dbReference type="PROSITE" id="PS50005">
    <property type="entry name" value="TPR"/>
    <property type="match status" value="1"/>
</dbReference>
<dbReference type="Pfam" id="PF00515">
    <property type="entry name" value="TPR_1"/>
    <property type="match status" value="1"/>
</dbReference>
<dbReference type="FunFam" id="3.30.70.270:FF:000001">
    <property type="entry name" value="Diguanylate cyclase domain protein"/>
    <property type="match status" value="1"/>
</dbReference>
<feature type="repeat" description="TPR" evidence="2">
    <location>
        <begin position="720"/>
        <end position="753"/>
    </location>
</feature>
<proteinExistence type="predicted"/>
<dbReference type="CDD" id="cd01949">
    <property type="entry name" value="GGDEF"/>
    <property type="match status" value="1"/>
</dbReference>
<dbReference type="RefSeq" id="WP_160196296.1">
    <property type="nucleotide sequence ID" value="NZ_QXXA01000004.1"/>
</dbReference>
<evidence type="ECO:0000313" key="5">
    <source>
        <dbReference type="Proteomes" id="UP000467132"/>
    </source>
</evidence>
<keyword evidence="5" id="KW-1185">Reference proteome</keyword>
<dbReference type="Gene3D" id="3.40.50.300">
    <property type="entry name" value="P-loop containing nucleotide triphosphate hydrolases"/>
    <property type="match status" value="1"/>
</dbReference>
<dbReference type="SMART" id="SM00028">
    <property type="entry name" value="TPR"/>
    <property type="match status" value="4"/>
</dbReference>
<dbReference type="Pfam" id="PF13181">
    <property type="entry name" value="TPR_8"/>
    <property type="match status" value="2"/>
</dbReference>
<evidence type="ECO:0000259" key="3">
    <source>
        <dbReference type="PROSITE" id="PS50887"/>
    </source>
</evidence>
<accession>A0A845QWB5</accession>
<organism evidence="4 5">
    <name type="scientific">Senegalia massiliensis</name>
    <dbReference type="NCBI Taxonomy" id="1720316"/>
    <lineage>
        <taxon>Bacteria</taxon>
        <taxon>Bacillati</taxon>
        <taxon>Bacillota</taxon>
        <taxon>Clostridia</taxon>
        <taxon>Eubacteriales</taxon>
        <taxon>Clostridiaceae</taxon>
        <taxon>Senegalia</taxon>
    </lineage>
</organism>
<dbReference type="InterPro" id="IPR027417">
    <property type="entry name" value="P-loop_NTPase"/>
</dbReference>
<dbReference type="SUPFAM" id="SSF55073">
    <property type="entry name" value="Nucleotide cyclase"/>
    <property type="match status" value="1"/>
</dbReference>
<dbReference type="SUPFAM" id="SSF52540">
    <property type="entry name" value="P-loop containing nucleoside triphosphate hydrolases"/>
    <property type="match status" value="1"/>
</dbReference>
<dbReference type="SUPFAM" id="SSF56112">
    <property type="entry name" value="Protein kinase-like (PK-like)"/>
    <property type="match status" value="1"/>
</dbReference>
<dbReference type="OrthoDB" id="9805474at2"/>
<evidence type="ECO:0000256" key="2">
    <source>
        <dbReference type="PROSITE-ProRule" id="PRU00339"/>
    </source>
</evidence>
<evidence type="ECO:0000313" key="4">
    <source>
        <dbReference type="EMBL" id="NBI05806.1"/>
    </source>
</evidence>
<dbReference type="PANTHER" id="PTHR45138:SF9">
    <property type="entry name" value="DIGUANYLATE CYCLASE DGCM-RELATED"/>
    <property type="match status" value="1"/>
</dbReference>
<dbReference type="SMART" id="SM00267">
    <property type="entry name" value="GGDEF"/>
    <property type="match status" value="1"/>
</dbReference>
<dbReference type="Proteomes" id="UP000467132">
    <property type="component" value="Unassembled WGS sequence"/>
</dbReference>
<keyword evidence="2" id="KW-0802">TPR repeat</keyword>
<dbReference type="PROSITE" id="PS50293">
    <property type="entry name" value="TPR_REGION"/>
    <property type="match status" value="1"/>
</dbReference>
<comment type="subcellular location">
    <subcellularLocation>
        <location evidence="1">Membrane</location>
        <topology evidence="1">Single-pass membrane protein</topology>
    </subcellularLocation>
</comment>
<dbReference type="Gene3D" id="1.25.40.10">
    <property type="entry name" value="Tetratricopeptide repeat domain"/>
    <property type="match status" value="3"/>
</dbReference>
<feature type="domain" description="GGDEF" evidence="3">
    <location>
        <begin position="1464"/>
        <end position="1595"/>
    </location>
</feature>
<protein>
    <submittedName>
        <fullName evidence="4">Diguanylate cyclase</fullName>
    </submittedName>
</protein>
<name>A0A845QWB5_9CLOT</name>
<dbReference type="InterPro" id="IPR011990">
    <property type="entry name" value="TPR-like_helical_dom_sf"/>
</dbReference>
<dbReference type="InterPro" id="IPR011009">
    <property type="entry name" value="Kinase-like_dom_sf"/>
</dbReference>
<dbReference type="Pfam" id="PF00990">
    <property type="entry name" value="GGDEF"/>
    <property type="match status" value="1"/>
</dbReference>
<dbReference type="InterPro" id="IPR000160">
    <property type="entry name" value="GGDEF_dom"/>
</dbReference>
<dbReference type="GO" id="GO:0052621">
    <property type="term" value="F:diguanylate cyclase activity"/>
    <property type="evidence" value="ECO:0007669"/>
    <property type="project" value="TreeGrafter"/>
</dbReference>
<dbReference type="PROSITE" id="PS50887">
    <property type="entry name" value="GGDEF"/>
    <property type="match status" value="1"/>
</dbReference>
<dbReference type="EMBL" id="QXXA01000004">
    <property type="protein sequence ID" value="NBI05806.1"/>
    <property type="molecule type" value="Genomic_DNA"/>
</dbReference>
<sequence length="1771" mass="209060">MEIINNRYKILDLYKEDNKEVTYKAIDLIDSNRTIFLNIINNISRIKDHFTKNFIYFCTINNSLILRNYTFSIINSIDNKKVKKNKYFYTTEFFEGTPIVNYSKKFSSKDILIIFSKLCIISDYLFFRGISKEYIHPNNILISDKDITCLKIKDIASVTFEIVTNKYNSYFEFSRTPEMIKSSNFSSNYEYIYSLGRVLEYMLSNENYNNIDEDNIFNRLNIIKNRLLSHNIKVVYKDFKSILKDLNMLDIVDYENKLKDTREVLNFKTPLIARDDEINLIMENDKKIQNNNSKKVILIDGEEGLGRTSLLSEIEYRLKLKSREVYKVKMLKDNKNNLNSMKSILNSIIREHEDKSLDKYGSELVKIIPKLKDRYNILPSEYLSEEKERLRLYDRISNYIFDISDEPKYIIFDDLHYADDDTFNIINYMINNIENKSVIIVISYNSNILTRDETKVKQIEKWQFNKKIVNFKLLKFNLEETSLSIKNILGMNRKPMSFATFLYKETDGNPRYIEEIIKSLFVRKELFINQDGVWDYKASKYSKLYIPTNITEAIENQLTLLPEKLYKTIEKIAIFNTSISKNIINKMHYEVKSEGIDENIEKLVSIKLLEEKLEDWGYTYDIYNTQIKNYIYYNLSEEDRIALHEKASDILEEIYEKEDRNNIEELIYHLKMSKQYKKSIYYSINFAKSMQQLNINSQSMEIWKIAKDILKNIEPCEYNIEIYINLAKLYDKQGKKNKAIAYYEKALEISYDLNKFKVVVDIKNLLSDIYYRLSEYDKAINIIKNSKEVAYKINYIEGLLKSIILINKINFSIGVNKDILATSLKYLKISLENNSHHNTAELFNQLGIISFILGELEESKLYYKKSIFYYEKSKKVLQITKPINNLGLIYSENYEDMNKAMSYFEKGLQISKKFNSGYDMSHFYINISEIYIRKNKYDLAKNYIQSMMDIAFDIDEKTLIASSYIKFARIYLETGELMKVKPYIEELKVFHNKNLIFIEEIDDYLELSLLYYFILADYKKAENIANDIIAMHPNYNDINYFKATAIKFIIKYINNKSYDKIEFNNLIDMYNSINIKWNDRFFILLFGLVAVLKDDYNLAEILFDIDSENSCKDCNDLIKNMKNLIENSIENNLEELKSTYIKFEDLNISLLKLITSKIIAKKYFENGIHYDSANYYLIFIESFYKISSKFKEQKIKINIAKSFHVNEVIKKLYIIKNLMNNDFKNENKLTFNSYFDIDKYQELFSDENFLTLVSNQYADSCIMDIIDIDDLLSNLGSDYLKNINLIVRYAMREVLASRAMVSLYDEKKDEFNTIMNRGIEDLDKVKNIIDRLLHSNSNGYIQYSKEPWENRENNLSQNITAILFLPIYSKINSSTFITNDRRNKNNDLKKIKGYIYLDTDKLFNKFNEVNYIKIKKLINLISLNIDNYNFKVLSSIDKLTNVYTRKYMENIYSELYNKCRKENLIFSVLMLDIDKFKQVNDTYGHPTGDMILEKIGNILRKQLRNTDIIARYGGEEFIIILPSTNKENAYLVAEKLRKSIASSKLLNKSGDITVSIGISQYPEDGQFREEIIENADKALYNAKNRNRNMSVKWDKSLEDFSQTLDKLAGIITGNIVHDHRMVLAIVEIIELIKKNISKQNKYFLLLGRLIEITESKKGSLILLNDQKQISRTYTRERFIDKWIDNSKINEDIINRVIENKAGEYLIDWEQTDDIDNITLSPNWKSIVITPAILNGDIKALIKLSVPIKEKEFDYNTYNYVNIISNIISAII</sequence>
<dbReference type="InterPro" id="IPR019734">
    <property type="entry name" value="TPR_rpt"/>
</dbReference>
<dbReference type="PANTHER" id="PTHR45138">
    <property type="entry name" value="REGULATORY COMPONENTS OF SENSORY TRANSDUCTION SYSTEM"/>
    <property type="match status" value="1"/>
</dbReference>
<dbReference type="GO" id="GO:0016020">
    <property type="term" value="C:membrane"/>
    <property type="evidence" value="ECO:0007669"/>
    <property type="project" value="UniProtKB-SubCell"/>
</dbReference>
<dbReference type="InterPro" id="IPR029787">
    <property type="entry name" value="Nucleotide_cyclase"/>
</dbReference>
<dbReference type="SUPFAM" id="SSF48452">
    <property type="entry name" value="TPR-like"/>
    <property type="match status" value="2"/>
</dbReference>
<comment type="caution">
    <text evidence="4">The sequence shown here is derived from an EMBL/GenBank/DDBJ whole genome shotgun (WGS) entry which is preliminary data.</text>
</comment>
<gene>
    <name evidence="4" type="ORF">D3Z33_02915</name>
</gene>
<dbReference type="InterPro" id="IPR050469">
    <property type="entry name" value="Diguanylate_Cyclase"/>
</dbReference>
<evidence type="ECO:0000256" key="1">
    <source>
        <dbReference type="ARBA" id="ARBA00004167"/>
    </source>
</evidence>
<reference evidence="4 5" key="1">
    <citation type="submission" date="2018-08" db="EMBL/GenBank/DDBJ databases">
        <title>Murine metabolic-syndrome-specific gut microbial biobank.</title>
        <authorList>
            <person name="Liu C."/>
        </authorList>
    </citation>
    <scope>NUCLEOTIDE SEQUENCE [LARGE SCALE GENOMIC DNA]</scope>
    <source>
        <strain evidence="4 5">583</strain>
    </source>
</reference>